<gene>
    <name evidence="5" type="ORF">TRV_08023</name>
</gene>
<keyword evidence="4" id="KW-0812">Transmembrane</keyword>
<dbReference type="InterPro" id="IPR001884">
    <property type="entry name" value="IF5A-like"/>
</dbReference>
<name>D4DLE9_TRIVH</name>
<dbReference type="Gene3D" id="2.30.30.30">
    <property type="match status" value="1"/>
</dbReference>
<dbReference type="GO" id="GO:0043022">
    <property type="term" value="F:ribosome binding"/>
    <property type="evidence" value="ECO:0007669"/>
    <property type="project" value="InterPro"/>
</dbReference>
<evidence type="ECO:0000313" key="5">
    <source>
        <dbReference type="EMBL" id="EFE37327.1"/>
    </source>
</evidence>
<evidence type="ECO:0000256" key="2">
    <source>
        <dbReference type="ARBA" id="ARBA00061629"/>
    </source>
</evidence>
<dbReference type="KEGG" id="tve:TRV_08023"/>
<dbReference type="HOGENOM" id="CLU_021655_1_0_1"/>
<protein>
    <submittedName>
        <fullName evidence="5">Woronin body protein HexA, putative</fullName>
    </submittedName>
</protein>
<dbReference type="CDD" id="cd04469">
    <property type="entry name" value="S1_Hex1"/>
    <property type="match status" value="1"/>
</dbReference>
<sequence length="645" mass="73918">MAGEGSTQRRSWNWSWSEPELGRLGLRACMSWHCGGNQPPRSTTSSPSALLSSLLTVLIVPLTLYILPFTISHPLSLSLTCEVSHPGPVKPTTRVEVPPPLVLLFCRRPNKKSKTSQPPTFSSFFFFFFLFFFLSSIASLDFTPSIPSQLTFFHLPEQDRRQSIFVLITLSFRIVTQFERHSRKDAPQAANLDFDARVPIPFSVFPSSYRSDAAAAVSESTQERVEGEVKFSGASRVGREDTRYEGPLPAPRTSTQQATASFDQRFDNEEFRPVTDYRQTTVVAHEEHPRHSHQQEHIPEVQLSRERYYETRDRRETELDTQLDITERQYRARTDPRYQAQYESEPRQVRDVDVGYSSSRTFSSVERPSEKVREVDVAYSRAYETVDNARPPVEVRDIDYQEQTKKSDTLNLISDHRVVQEQDPKAKMGYYDDEGQYHSFRRGVERAAERVMHPFHHRHHHHHHQTHEDGIISDERRANQVVPRENVRVVQPRGGHPPDTITIPCHFIRIGDLLILQGRPCQVIRVSVSQQTGQHRYLGVDLFTRQLHEESSFISNPSPSVVVQSMLGPVYKTYRVLDMRDDNRIVAMTETGDVKQGLRVVDQGNLFNRIADAFAEGRGSVRALVINDGGRELVVDYKVIHGSRL</sequence>
<dbReference type="GO" id="GO:0003746">
    <property type="term" value="F:translation elongation factor activity"/>
    <property type="evidence" value="ECO:0007669"/>
    <property type="project" value="InterPro"/>
</dbReference>
<keyword evidence="4" id="KW-1133">Transmembrane helix</keyword>
<dbReference type="GO" id="GO:0045901">
    <property type="term" value="P:positive regulation of translational elongation"/>
    <property type="evidence" value="ECO:0007669"/>
    <property type="project" value="InterPro"/>
</dbReference>
<keyword evidence="4" id="KW-0472">Membrane</keyword>
<reference evidence="6" key="1">
    <citation type="journal article" date="2011" name="Genome Biol.">
        <title>Comparative and functional genomics provide insights into the pathogenicity of dermatophytic fungi.</title>
        <authorList>
            <person name="Burmester A."/>
            <person name="Shelest E."/>
            <person name="Gloeckner G."/>
            <person name="Heddergott C."/>
            <person name="Schindler S."/>
            <person name="Staib P."/>
            <person name="Heidel A."/>
            <person name="Felder M."/>
            <person name="Petzold A."/>
            <person name="Szafranski K."/>
            <person name="Feuermann M."/>
            <person name="Pedruzzi I."/>
            <person name="Priebe S."/>
            <person name="Groth M."/>
            <person name="Winkler R."/>
            <person name="Li W."/>
            <person name="Kniemeyer O."/>
            <person name="Schroeckh V."/>
            <person name="Hertweck C."/>
            <person name="Hube B."/>
            <person name="White T.C."/>
            <person name="Platzer M."/>
            <person name="Guthke R."/>
            <person name="Heitman J."/>
            <person name="Woestemeyer J."/>
            <person name="Zipfel P.F."/>
            <person name="Monod M."/>
            <person name="Brakhage A.A."/>
        </authorList>
    </citation>
    <scope>NUCLEOTIDE SEQUENCE [LARGE SCALE GENOMIC DNA]</scope>
    <source>
        <strain evidence="6">HKI 0517</strain>
    </source>
</reference>
<dbReference type="SUPFAM" id="SSF50104">
    <property type="entry name" value="Translation proteins SH3-like domain"/>
    <property type="match status" value="1"/>
</dbReference>
<dbReference type="InterPro" id="IPR037318">
    <property type="entry name" value="Hex1_S1"/>
</dbReference>
<dbReference type="FunFam" id="2.30.30.30:FF:000033">
    <property type="entry name" value="Woronin body major protein HEX1"/>
    <property type="match status" value="1"/>
</dbReference>
<feature type="region of interest" description="Disordered" evidence="3">
    <location>
        <begin position="227"/>
        <end position="259"/>
    </location>
</feature>
<dbReference type="RefSeq" id="XP_003017972.1">
    <property type="nucleotide sequence ID" value="XM_003017926.1"/>
</dbReference>
<comment type="similarity">
    <text evidence="2">Belongs to the eIF-5A family. Hex1 subfamily.</text>
</comment>
<dbReference type="GO" id="GO:0003723">
    <property type="term" value="F:RNA binding"/>
    <property type="evidence" value="ECO:0007669"/>
    <property type="project" value="InterPro"/>
</dbReference>
<evidence type="ECO:0000313" key="6">
    <source>
        <dbReference type="Proteomes" id="UP000008383"/>
    </source>
</evidence>
<dbReference type="OrthoDB" id="9975114at2759"/>
<keyword evidence="6" id="KW-1185">Reference proteome</keyword>
<dbReference type="Proteomes" id="UP000008383">
    <property type="component" value="Unassembled WGS sequence"/>
</dbReference>
<dbReference type="AlphaFoldDB" id="D4DLE9"/>
<evidence type="ECO:0000256" key="4">
    <source>
        <dbReference type="SAM" id="Phobius"/>
    </source>
</evidence>
<dbReference type="GO" id="GO:0140266">
    <property type="term" value="C:Woronin body"/>
    <property type="evidence" value="ECO:0007669"/>
    <property type="project" value="UniProtKB-ARBA"/>
</dbReference>
<dbReference type="InterPro" id="IPR014722">
    <property type="entry name" value="Rib_uL2_dom2"/>
</dbReference>
<dbReference type="InterPro" id="IPR008991">
    <property type="entry name" value="Translation_prot_SH3-like_sf"/>
</dbReference>
<dbReference type="GO" id="GO:0030428">
    <property type="term" value="C:cell septum"/>
    <property type="evidence" value="ECO:0007669"/>
    <property type="project" value="UniProtKB-SubCell"/>
</dbReference>
<evidence type="ECO:0000256" key="3">
    <source>
        <dbReference type="SAM" id="MobiDB-lite"/>
    </source>
</evidence>
<dbReference type="Gene3D" id="2.40.50.140">
    <property type="entry name" value="Nucleic acid-binding proteins"/>
    <property type="match status" value="1"/>
</dbReference>
<dbReference type="SUPFAM" id="SSF50249">
    <property type="entry name" value="Nucleic acid-binding proteins"/>
    <property type="match status" value="1"/>
</dbReference>
<dbReference type="InterPro" id="IPR012340">
    <property type="entry name" value="NA-bd_OB-fold"/>
</dbReference>
<comment type="caution">
    <text evidence="5">The sequence shown here is derived from an EMBL/GenBank/DDBJ whole genome shotgun (WGS) entry which is preliminary data.</text>
</comment>
<dbReference type="PANTHER" id="PTHR11673">
    <property type="entry name" value="TRANSLATION INITIATION FACTOR 5A FAMILY MEMBER"/>
    <property type="match status" value="1"/>
</dbReference>
<organism evidence="5 6">
    <name type="scientific">Trichophyton verrucosum (strain HKI 0517)</name>
    <dbReference type="NCBI Taxonomy" id="663202"/>
    <lineage>
        <taxon>Eukaryota</taxon>
        <taxon>Fungi</taxon>
        <taxon>Dikarya</taxon>
        <taxon>Ascomycota</taxon>
        <taxon>Pezizomycotina</taxon>
        <taxon>Eurotiomycetes</taxon>
        <taxon>Eurotiomycetidae</taxon>
        <taxon>Onygenales</taxon>
        <taxon>Arthrodermataceae</taxon>
        <taxon>Trichophyton</taxon>
    </lineage>
</organism>
<dbReference type="EMBL" id="ACYE01000503">
    <property type="protein sequence ID" value="EFE37327.1"/>
    <property type="molecule type" value="Genomic_DNA"/>
</dbReference>
<accession>D4DLE9</accession>
<evidence type="ECO:0000256" key="1">
    <source>
        <dbReference type="ARBA" id="ARBA00004431"/>
    </source>
</evidence>
<dbReference type="GeneID" id="9579850"/>
<proteinExistence type="inferred from homology"/>
<feature type="transmembrane region" description="Helical" evidence="4">
    <location>
        <begin position="121"/>
        <end position="140"/>
    </location>
</feature>
<comment type="subcellular location">
    <subcellularLocation>
        <location evidence="1">Cell septum</location>
    </subcellularLocation>
</comment>